<dbReference type="OMA" id="VELVCDE"/>
<protein>
    <submittedName>
        <fullName evidence="1">Uncharacterized protein</fullName>
    </submittedName>
</protein>
<proteinExistence type="predicted"/>
<dbReference type="Proteomes" id="UP000287033">
    <property type="component" value="Unassembled WGS sequence"/>
</dbReference>
<comment type="caution">
    <text evidence="1">The sequence shown here is derived from an EMBL/GenBank/DDBJ whole genome shotgun (WGS) entry which is preliminary data.</text>
</comment>
<reference evidence="1 2" key="1">
    <citation type="journal article" date="2018" name="Nat. Ecol. Evol.">
        <title>Shark genomes provide insights into elasmobranch evolution and the origin of vertebrates.</title>
        <authorList>
            <person name="Hara Y"/>
            <person name="Yamaguchi K"/>
            <person name="Onimaru K"/>
            <person name="Kadota M"/>
            <person name="Koyanagi M"/>
            <person name="Keeley SD"/>
            <person name="Tatsumi K"/>
            <person name="Tanaka K"/>
            <person name="Motone F"/>
            <person name="Kageyama Y"/>
            <person name="Nozu R"/>
            <person name="Adachi N"/>
            <person name="Nishimura O"/>
            <person name="Nakagawa R"/>
            <person name="Tanegashima C"/>
            <person name="Kiyatake I"/>
            <person name="Matsumoto R"/>
            <person name="Murakumo K"/>
            <person name="Nishida K"/>
            <person name="Terakita A"/>
            <person name="Kuratani S"/>
            <person name="Sato K"/>
            <person name="Hyodo S Kuraku.S."/>
        </authorList>
    </citation>
    <scope>NUCLEOTIDE SEQUENCE [LARGE SCALE GENOMIC DNA]</scope>
</reference>
<evidence type="ECO:0000313" key="2">
    <source>
        <dbReference type="Proteomes" id="UP000287033"/>
    </source>
</evidence>
<sequence length="426" mass="44753">FPEEAGVNDDSFTVVGWYSEEFGVIADICVEAGDNSDEGSVIVIDATCAVVEVDAISNDPCGVDWFNDEDVASDICPVVRCVSDEVIVPADVCIVGYISDEVSVVDDLWAWAAWSSDEDSVTDVNCDLDPDSGVEGVSDEAGVVDCFIVVGWVADEFTVTADACVDAGDNSDAGSVDDDNCVTDEWLPNEDPVTNETPVIVGISALGELVSKVEAVSIDPCGVEWNCDEDVANDDICAVVGWICDEDIGTVDICGAVGYISDIVPVVNDLWVCVRWSSEEDSVMAESCDVDDLVSDVEGVADDGFANEWVSTEADAIDCNSFPVELVCDEVCVTVDSCAVVGYSSDEVLVIDVTCVIVGLLSDDDSDLNDISLVGCVTDSVSVTGDNRALLEVVSAEDSVLDDNCVIVGQIADDDCVISVIGVFAG</sequence>
<name>A0A401RPY9_CHIPU</name>
<organism evidence="1 2">
    <name type="scientific">Chiloscyllium punctatum</name>
    <name type="common">Brownbanded bambooshark</name>
    <name type="synonym">Hemiscyllium punctatum</name>
    <dbReference type="NCBI Taxonomy" id="137246"/>
    <lineage>
        <taxon>Eukaryota</taxon>
        <taxon>Metazoa</taxon>
        <taxon>Chordata</taxon>
        <taxon>Craniata</taxon>
        <taxon>Vertebrata</taxon>
        <taxon>Chondrichthyes</taxon>
        <taxon>Elasmobranchii</taxon>
        <taxon>Galeomorphii</taxon>
        <taxon>Galeoidea</taxon>
        <taxon>Orectolobiformes</taxon>
        <taxon>Hemiscylliidae</taxon>
        <taxon>Chiloscyllium</taxon>
    </lineage>
</organism>
<keyword evidence="2" id="KW-1185">Reference proteome</keyword>
<accession>A0A401RPY9</accession>
<feature type="non-terminal residue" evidence="1">
    <location>
        <position position="1"/>
    </location>
</feature>
<dbReference type="EMBL" id="BEZZ01001718">
    <property type="protein sequence ID" value="GCC20265.1"/>
    <property type="molecule type" value="Genomic_DNA"/>
</dbReference>
<gene>
    <name evidence="1" type="ORF">chiPu_0018843</name>
</gene>
<evidence type="ECO:0000313" key="1">
    <source>
        <dbReference type="EMBL" id="GCC20265.1"/>
    </source>
</evidence>
<dbReference type="AlphaFoldDB" id="A0A401RPY9"/>